<dbReference type="GO" id="GO:0003743">
    <property type="term" value="F:translation initiation factor activity"/>
    <property type="evidence" value="ECO:0007669"/>
    <property type="project" value="UniProtKB-KW"/>
</dbReference>
<dbReference type="SUPFAM" id="SSF75689">
    <property type="entry name" value="Zinc-binding domain of translation initiation factor 2 beta"/>
    <property type="match status" value="1"/>
</dbReference>
<dbReference type="SUPFAM" id="SSF48371">
    <property type="entry name" value="ARM repeat"/>
    <property type="match status" value="1"/>
</dbReference>
<evidence type="ECO:0000313" key="12">
    <source>
        <dbReference type="Proteomes" id="UP000492820"/>
    </source>
</evidence>
<accession>U6JF16</accession>
<gene>
    <name evidence="10 13" type="ORF">EGR_07041</name>
    <name evidence="9" type="ORF">EgrG_001188400</name>
</gene>
<dbReference type="OMA" id="YRYKMEK"/>
<dbReference type="SMART" id="SM00653">
    <property type="entry name" value="eIF2B_5"/>
    <property type="match status" value="1"/>
</dbReference>
<dbReference type="InterPro" id="IPR002735">
    <property type="entry name" value="Transl_init_fac_IF2/IF5_dom"/>
</dbReference>
<dbReference type="SUPFAM" id="SSF100966">
    <property type="entry name" value="Translation initiation factor 2 beta, aIF2beta, N-terminal domain"/>
    <property type="match status" value="1"/>
</dbReference>
<dbReference type="EMBL" id="LK028587">
    <property type="protein sequence ID" value="CDS22700.1"/>
    <property type="molecule type" value="Genomic_DNA"/>
</dbReference>
<feature type="compositionally biased region" description="Acidic residues" evidence="7">
    <location>
        <begin position="428"/>
        <end position="441"/>
    </location>
</feature>
<name>U6JF16_ECHGR</name>
<reference evidence="9" key="3">
    <citation type="submission" date="2014-06" db="EMBL/GenBank/DDBJ databases">
        <authorList>
            <person name="Aslett M."/>
        </authorList>
    </citation>
    <scope>NUCLEOTIDE SEQUENCE</scope>
</reference>
<evidence type="ECO:0000256" key="1">
    <source>
        <dbReference type="ARBA" id="ARBA00010397"/>
    </source>
</evidence>
<dbReference type="InterPro" id="IPR045196">
    <property type="entry name" value="IF2/IF5"/>
</dbReference>
<dbReference type="Gene3D" id="3.30.30.170">
    <property type="match status" value="1"/>
</dbReference>
<reference evidence="9 12" key="2">
    <citation type="journal article" date="2013" name="Nature">
        <title>The genomes of four tapeworm species reveal adaptations to parasitism.</title>
        <authorList>
            <person name="Tsai I.J."/>
            <person name="Zarowiecki M."/>
            <person name="Holroyd N."/>
            <person name="Garciarrubio A."/>
            <person name="Sanchez-Flores A."/>
            <person name="Brooks K.L."/>
            <person name="Tracey A."/>
            <person name="Bobes R.J."/>
            <person name="Fragoso G."/>
            <person name="Sciutto E."/>
            <person name="Aslett M."/>
            <person name="Beasley H."/>
            <person name="Bennett H.M."/>
            <person name="Cai J."/>
            <person name="Camicia F."/>
            <person name="Clark R."/>
            <person name="Cucher M."/>
            <person name="De Silva N."/>
            <person name="Day T.A."/>
            <person name="Deplazes P."/>
            <person name="Estrada K."/>
            <person name="Fernandez C."/>
            <person name="Holland P.W."/>
            <person name="Hou J."/>
            <person name="Hu S."/>
            <person name="Huckvale T."/>
            <person name="Hung S.S."/>
            <person name="Kamenetzky L."/>
            <person name="Keane J.A."/>
            <person name="Kiss F."/>
            <person name="Koziol U."/>
            <person name="Lambert O."/>
            <person name="Liu K."/>
            <person name="Luo X."/>
            <person name="Luo Y."/>
            <person name="Macchiaroli N."/>
            <person name="Nichol S."/>
            <person name="Paps J."/>
            <person name="Parkinson J."/>
            <person name="Pouchkina-Stantcheva N."/>
            <person name="Riddiford N."/>
            <person name="Rosenzvit M."/>
            <person name="Salinas G."/>
            <person name="Wasmuth J.D."/>
            <person name="Zamanian M."/>
            <person name="Zheng Y."/>
            <person name="Cai X."/>
            <person name="Soberon X."/>
            <person name="Olson P.D."/>
            <person name="Laclette J.P."/>
            <person name="Brehm K."/>
            <person name="Berriman M."/>
            <person name="Garciarrubio A."/>
            <person name="Bobes R.J."/>
            <person name="Fragoso G."/>
            <person name="Sanchez-Flores A."/>
            <person name="Estrada K."/>
            <person name="Cevallos M.A."/>
            <person name="Morett E."/>
            <person name="Gonzalez V."/>
            <person name="Portillo T."/>
            <person name="Ochoa-Leyva A."/>
            <person name="Jose M.V."/>
            <person name="Sciutto E."/>
            <person name="Landa A."/>
            <person name="Jimenez L."/>
            <person name="Valdes V."/>
            <person name="Carrero J.C."/>
            <person name="Larralde C."/>
            <person name="Morales-Montor J."/>
            <person name="Limon-Lason J."/>
            <person name="Soberon X."/>
            <person name="Laclette J.P."/>
        </authorList>
    </citation>
    <scope>NUCLEOTIDE SEQUENCE [LARGE SCALE GENOMIC DNA]</scope>
</reference>
<dbReference type="FunFam" id="3.30.30.170:FF:000002">
    <property type="entry name" value="Eukaryotic translation initiation factor 5"/>
    <property type="match status" value="1"/>
</dbReference>
<keyword evidence="6" id="KW-0342">GTP-binding</keyword>
<dbReference type="Pfam" id="PF02020">
    <property type="entry name" value="W2"/>
    <property type="match status" value="1"/>
</dbReference>
<dbReference type="EMBL" id="APAU02000068">
    <property type="protein sequence ID" value="EUB58121.1"/>
    <property type="molecule type" value="Genomic_DNA"/>
</dbReference>
<keyword evidence="4" id="KW-0547">Nucleotide-binding</keyword>
<dbReference type="AlphaFoldDB" id="U6JF16"/>
<feature type="region of interest" description="Disordered" evidence="7">
    <location>
        <begin position="141"/>
        <end position="205"/>
    </location>
</feature>
<keyword evidence="5" id="KW-0648">Protein biosynthesis</keyword>
<evidence type="ECO:0000259" key="8">
    <source>
        <dbReference type="PROSITE" id="PS51363"/>
    </source>
</evidence>
<evidence type="ECO:0000256" key="6">
    <source>
        <dbReference type="ARBA" id="ARBA00023134"/>
    </source>
</evidence>
<dbReference type="FunFam" id="2.20.25.350:FF:000001">
    <property type="entry name" value="Eukaryotic translation initiation factor 5"/>
    <property type="match status" value="1"/>
</dbReference>
<sequence>MELNINQNVSDAFYRYKMPQLSAKVEGKGNGIKTVIVNVTDIAKRLYRKPIYVTKYFGCELGAQIHVDDKNDRYIVNGAHDTARLQELLFGFINKFVLCSNCGNPETTLQVKVKAGVVNTICTACGNRGQLDPRHRLTQFIIKNPPGDESAATEKRGKKVKKMKNGKDQQPEDDDQSPAGDDARNSQSLSEDEDVDWGEDTTEEAQKRRLAELSDMARNLTVNADIEKTETERANMFFKLITQYKQAGDVVSRGQELRNEAQRLNLGNRSVLIVAEVLLSDPKTIVTDIKCYKPVFLQFTRVGDQQHKTQGYVLGAMASLIEKHLDELLPKACHVLKALYDDDIVEEEVILSWFEKNSAKRYVSKNLAGKIADKCAPMLTWLREADTESDDDDGADAEQGFDGNEAPAESSNSAEISPNPKQQKVDEVDTDSGDDLDIDAI</sequence>
<dbReference type="OrthoDB" id="10250831at2759"/>
<dbReference type="GO" id="GO:0005092">
    <property type="term" value="F:GDP-dissociation inhibitor activity"/>
    <property type="evidence" value="ECO:0007669"/>
    <property type="project" value="TreeGrafter"/>
</dbReference>
<evidence type="ECO:0000313" key="13">
    <source>
        <dbReference type="WBParaSite" id="EgrG_001188400"/>
    </source>
</evidence>
<evidence type="ECO:0000256" key="7">
    <source>
        <dbReference type="SAM" id="MobiDB-lite"/>
    </source>
</evidence>
<dbReference type="Gene3D" id="1.25.40.180">
    <property type="match status" value="1"/>
</dbReference>
<dbReference type="InterPro" id="IPR016024">
    <property type="entry name" value="ARM-type_fold"/>
</dbReference>
<dbReference type="PANTHER" id="PTHR23001">
    <property type="entry name" value="EUKARYOTIC TRANSLATION INITIATION FACTOR"/>
    <property type="match status" value="1"/>
</dbReference>
<dbReference type="SMART" id="SM00515">
    <property type="entry name" value="eIF5C"/>
    <property type="match status" value="1"/>
</dbReference>
<dbReference type="InterPro" id="IPR016190">
    <property type="entry name" value="Transl_init_fac_IF2/IF5_Zn-bd"/>
</dbReference>
<dbReference type="InterPro" id="IPR003307">
    <property type="entry name" value="W2_domain"/>
</dbReference>
<feature type="region of interest" description="Disordered" evidence="7">
    <location>
        <begin position="386"/>
        <end position="441"/>
    </location>
</feature>
<evidence type="ECO:0000256" key="5">
    <source>
        <dbReference type="ARBA" id="ARBA00022917"/>
    </source>
</evidence>
<dbReference type="GeneID" id="36342756"/>
<proteinExistence type="inferred from homology"/>
<feature type="compositionally biased region" description="Polar residues" evidence="7">
    <location>
        <begin position="409"/>
        <end position="422"/>
    </location>
</feature>
<dbReference type="GO" id="GO:0001732">
    <property type="term" value="P:formation of cytoplasmic translation initiation complex"/>
    <property type="evidence" value="ECO:0007669"/>
    <property type="project" value="TreeGrafter"/>
</dbReference>
<reference evidence="13" key="4">
    <citation type="submission" date="2020-10" db="UniProtKB">
        <authorList>
            <consortium name="WormBaseParasite"/>
        </authorList>
    </citation>
    <scope>IDENTIFICATION</scope>
</reference>
<dbReference type="GO" id="GO:0005525">
    <property type="term" value="F:GTP binding"/>
    <property type="evidence" value="ECO:0007669"/>
    <property type="project" value="UniProtKB-KW"/>
</dbReference>
<keyword evidence="3 10" id="KW-0396">Initiation factor</keyword>
<dbReference type="CTD" id="36342756"/>
<evidence type="ECO:0000256" key="2">
    <source>
        <dbReference type="ARBA" id="ARBA00018059"/>
    </source>
</evidence>
<comment type="similarity">
    <text evidence="1">Belongs to the eIF-2-beta/eIF-5 family.</text>
</comment>
<evidence type="ECO:0000313" key="9">
    <source>
        <dbReference type="EMBL" id="CDS22700.1"/>
    </source>
</evidence>
<dbReference type="Pfam" id="PF01873">
    <property type="entry name" value="eIF-5_eIF-2B"/>
    <property type="match status" value="1"/>
</dbReference>
<dbReference type="GO" id="GO:0005829">
    <property type="term" value="C:cytosol"/>
    <property type="evidence" value="ECO:0007669"/>
    <property type="project" value="TreeGrafter"/>
</dbReference>
<dbReference type="InterPro" id="IPR016189">
    <property type="entry name" value="Transl_init_fac_IF2/IF5_N"/>
</dbReference>
<dbReference type="KEGG" id="egl:EGR_07041"/>
<organism evidence="10 11">
    <name type="scientific">Echinococcus granulosus</name>
    <name type="common">Hydatid tapeworm</name>
    <dbReference type="NCBI Taxonomy" id="6210"/>
    <lineage>
        <taxon>Eukaryota</taxon>
        <taxon>Metazoa</taxon>
        <taxon>Spiralia</taxon>
        <taxon>Lophotrochozoa</taxon>
        <taxon>Platyhelminthes</taxon>
        <taxon>Cestoda</taxon>
        <taxon>Eucestoda</taxon>
        <taxon>Cyclophyllidea</taxon>
        <taxon>Taeniidae</taxon>
        <taxon>Echinococcus</taxon>
        <taxon>Echinococcus granulosus group</taxon>
    </lineage>
</organism>
<evidence type="ECO:0000313" key="10">
    <source>
        <dbReference type="EMBL" id="EUB58121.1"/>
    </source>
</evidence>
<dbReference type="PROSITE" id="PS51363">
    <property type="entry name" value="W2"/>
    <property type="match status" value="1"/>
</dbReference>
<dbReference type="RefSeq" id="XP_024349317.1">
    <property type="nucleotide sequence ID" value="XM_024496290.1"/>
</dbReference>
<dbReference type="Proteomes" id="UP000019149">
    <property type="component" value="Unassembled WGS sequence"/>
</dbReference>
<evidence type="ECO:0000256" key="4">
    <source>
        <dbReference type="ARBA" id="ARBA00022741"/>
    </source>
</evidence>
<dbReference type="STRING" id="6210.U6JF16"/>
<dbReference type="WBParaSite" id="EgrG_001188400">
    <property type="protein sequence ID" value="EgrG_001188400"/>
    <property type="gene ID" value="EgrG_001188400"/>
</dbReference>
<keyword evidence="11" id="KW-1185">Reference proteome</keyword>
<dbReference type="PANTHER" id="PTHR23001:SF7">
    <property type="entry name" value="EUKARYOTIC TRANSLATION INITIATION FACTOR 5"/>
    <property type="match status" value="1"/>
</dbReference>
<evidence type="ECO:0000256" key="3">
    <source>
        <dbReference type="ARBA" id="ARBA00022540"/>
    </source>
</evidence>
<dbReference type="Gene3D" id="2.20.25.350">
    <property type="match status" value="1"/>
</dbReference>
<feature type="compositionally biased region" description="Acidic residues" evidence="7">
    <location>
        <begin position="190"/>
        <end position="203"/>
    </location>
</feature>
<evidence type="ECO:0000313" key="11">
    <source>
        <dbReference type="Proteomes" id="UP000019149"/>
    </source>
</evidence>
<dbReference type="CDD" id="cd11561">
    <property type="entry name" value="W2_eIF5"/>
    <property type="match status" value="1"/>
</dbReference>
<reference evidence="10 11" key="1">
    <citation type="journal article" date="2013" name="Nat. Genet.">
        <title>The genome of the hydatid tapeworm Echinococcus granulosus.</title>
        <authorList>
            <person name="Zheng H."/>
            <person name="Zhang W."/>
            <person name="Zhang L."/>
            <person name="Zhang Z."/>
            <person name="Li J."/>
            <person name="Lu G."/>
            <person name="Zhu Y."/>
            <person name="Wang Y."/>
            <person name="Huang Y."/>
            <person name="Liu J."/>
            <person name="Kang H."/>
            <person name="Chen J."/>
            <person name="Wang L."/>
            <person name="Chen A."/>
            <person name="Yu S."/>
            <person name="Gao Z."/>
            <person name="Jin L."/>
            <person name="Gu W."/>
            <person name="Wang Z."/>
            <person name="Zhao L."/>
            <person name="Shi B."/>
            <person name="Wen H."/>
            <person name="Lin R."/>
            <person name="Jones M.K."/>
            <person name="Brejova B."/>
            <person name="Vinar T."/>
            <person name="Zhao G."/>
            <person name="McManus D.P."/>
            <person name="Chen Z."/>
            <person name="Zhou Y."/>
            <person name="Wang S."/>
        </authorList>
    </citation>
    <scope>NUCLEOTIDE SEQUENCE [LARGE SCALE GENOMIC DNA]</scope>
</reference>
<protein>
    <recommendedName>
        <fullName evidence="2">Eukaryotic translation initiation factor 5</fullName>
    </recommendedName>
</protein>
<dbReference type="GO" id="GO:0071074">
    <property type="term" value="F:eukaryotic initiation factor eIF2 binding"/>
    <property type="evidence" value="ECO:0007669"/>
    <property type="project" value="TreeGrafter"/>
</dbReference>
<feature type="domain" description="W2" evidence="8">
    <location>
        <begin position="227"/>
        <end position="392"/>
    </location>
</feature>
<feature type="compositionally biased region" description="Acidic residues" evidence="7">
    <location>
        <begin position="387"/>
        <end position="396"/>
    </location>
</feature>
<dbReference type="Proteomes" id="UP000492820">
    <property type="component" value="Unassembled WGS sequence"/>
</dbReference>